<keyword evidence="3" id="KW-1185">Reference proteome</keyword>
<accession>M0LMH2</accession>
<dbReference type="GO" id="GO:0051536">
    <property type="term" value="F:iron-sulfur cluster binding"/>
    <property type="evidence" value="ECO:0007669"/>
    <property type="project" value="InterPro"/>
</dbReference>
<dbReference type="Proteomes" id="UP000011607">
    <property type="component" value="Unassembled WGS sequence"/>
</dbReference>
<organism evidence="2 3">
    <name type="scientific">Halobiforma nitratireducens JCM 10879</name>
    <dbReference type="NCBI Taxonomy" id="1227454"/>
    <lineage>
        <taxon>Archaea</taxon>
        <taxon>Methanobacteriati</taxon>
        <taxon>Methanobacteriota</taxon>
        <taxon>Stenosarchaea group</taxon>
        <taxon>Halobacteria</taxon>
        <taxon>Halobacteriales</taxon>
        <taxon>Natrialbaceae</taxon>
        <taxon>Halobiforma</taxon>
    </lineage>
</organism>
<dbReference type="Gene3D" id="3.30.300.130">
    <property type="entry name" value="Fe-S cluster assembly (FSCA)"/>
    <property type="match status" value="1"/>
</dbReference>
<reference evidence="2 3" key="1">
    <citation type="journal article" date="2014" name="PLoS Genet.">
        <title>Phylogenetically driven sequencing of extremely halophilic archaea reveals strategies for static and dynamic osmo-response.</title>
        <authorList>
            <person name="Becker E.A."/>
            <person name="Seitzer P.M."/>
            <person name="Tritt A."/>
            <person name="Larsen D."/>
            <person name="Krusor M."/>
            <person name="Yao A.I."/>
            <person name="Wu D."/>
            <person name="Madern D."/>
            <person name="Eisen J.A."/>
            <person name="Darling A.E."/>
            <person name="Facciotti M.T."/>
        </authorList>
    </citation>
    <scope>NUCLEOTIDE SEQUENCE [LARGE SCALE GENOMIC DNA]</scope>
    <source>
        <strain evidence="2 3">JCM 10879</strain>
    </source>
</reference>
<sequence>MDDADSRSDDRATEDEIRNAVAAFLERNFPQIRGHGGDFSVTEIDLEERRVSINLTGACNGCGVSSMTTEAIQRRLPAELESIDLVSVTTGFDGLAEGTSRDVPDTPF</sequence>
<protein>
    <submittedName>
        <fullName evidence="2">Nitrogen-fixing NifU domain-containing protein</fullName>
    </submittedName>
</protein>
<dbReference type="GO" id="GO:0005506">
    <property type="term" value="F:iron ion binding"/>
    <property type="evidence" value="ECO:0007669"/>
    <property type="project" value="InterPro"/>
</dbReference>
<dbReference type="eggNOG" id="arCOG03026">
    <property type="taxonomic scope" value="Archaea"/>
</dbReference>
<name>M0LMH2_9EURY</name>
<dbReference type="InterPro" id="IPR001075">
    <property type="entry name" value="NIF_FeS_clus_asmbl_NifU_C"/>
</dbReference>
<dbReference type="EMBL" id="AOMA01000143">
    <property type="protein sequence ID" value="EMA33225.1"/>
    <property type="molecule type" value="Genomic_DNA"/>
</dbReference>
<evidence type="ECO:0000313" key="3">
    <source>
        <dbReference type="Proteomes" id="UP000011607"/>
    </source>
</evidence>
<evidence type="ECO:0000313" key="2">
    <source>
        <dbReference type="EMBL" id="EMA33225.1"/>
    </source>
</evidence>
<feature type="domain" description="NIF system FeS cluster assembly NifU C-terminal" evidence="1">
    <location>
        <begin position="25"/>
        <end position="83"/>
    </location>
</feature>
<comment type="caution">
    <text evidence="2">The sequence shown here is derived from an EMBL/GenBank/DDBJ whole genome shotgun (WGS) entry which is preliminary data.</text>
</comment>
<dbReference type="STRING" id="1227454.C446_14564"/>
<dbReference type="AlphaFoldDB" id="M0LMH2"/>
<dbReference type="GO" id="GO:0016226">
    <property type="term" value="P:iron-sulfur cluster assembly"/>
    <property type="evidence" value="ECO:0007669"/>
    <property type="project" value="InterPro"/>
</dbReference>
<dbReference type="RefSeq" id="WP_006673811.1">
    <property type="nucleotide sequence ID" value="NZ_AOMA01000143.1"/>
</dbReference>
<proteinExistence type="predicted"/>
<evidence type="ECO:0000259" key="1">
    <source>
        <dbReference type="Pfam" id="PF01106"/>
    </source>
</evidence>
<dbReference type="Pfam" id="PF01106">
    <property type="entry name" value="NifU"/>
    <property type="match status" value="1"/>
</dbReference>
<dbReference type="InterPro" id="IPR034904">
    <property type="entry name" value="FSCA_dom_sf"/>
</dbReference>
<gene>
    <name evidence="2" type="ORF">C446_14564</name>
</gene>
<dbReference type="OrthoDB" id="270036at2157"/>
<dbReference type="SUPFAM" id="SSF117916">
    <property type="entry name" value="Fe-S cluster assembly (FSCA) domain-like"/>
    <property type="match status" value="1"/>
</dbReference>